<dbReference type="Proteomes" id="UP000719500">
    <property type="component" value="Unassembled WGS sequence"/>
</dbReference>
<dbReference type="EMBL" id="JACSNX010000001">
    <property type="protein sequence ID" value="MBM6850134.1"/>
    <property type="molecule type" value="Genomic_DNA"/>
</dbReference>
<dbReference type="RefSeq" id="WP_204801837.1">
    <property type="nucleotide sequence ID" value="NZ_JACSNX010000001.1"/>
</dbReference>
<comment type="caution">
    <text evidence="1">The sequence shown here is derived from an EMBL/GenBank/DDBJ whole genome shotgun (WGS) entry which is preliminary data.</text>
</comment>
<protein>
    <submittedName>
        <fullName evidence="1">Uncharacterized protein</fullName>
    </submittedName>
</protein>
<evidence type="ECO:0000313" key="1">
    <source>
        <dbReference type="EMBL" id="MBM6850134.1"/>
    </source>
</evidence>
<organism evidence="1 2">
    <name type="scientific">Oscillibacter valericigenes</name>
    <dbReference type="NCBI Taxonomy" id="351091"/>
    <lineage>
        <taxon>Bacteria</taxon>
        <taxon>Bacillati</taxon>
        <taxon>Bacillota</taxon>
        <taxon>Clostridia</taxon>
        <taxon>Eubacteriales</taxon>
        <taxon>Oscillospiraceae</taxon>
        <taxon>Oscillibacter</taxon>
    </lineage>
</organism>
<keyword evidence="2" id="KW-1185">Reference proteome</keyword>
<sequence length="180" mass="20577">MDTNFNAALYREEMLSLVNAAIKKLKAEHPDYEVFTMSLTTDFASGVSAVHFDSRVSSERYFQKEAEQYQKYLQAGNLSMAEMYAPTGESRITNPADFELPFYAEIQNKSFLVEFEEEPEDEDSEEEEEEASAFWEEAAPILKQAAAAAYQTAKSELKVDADAFEVSYNCPDDWYYPLEQ</sequence>
<evidence type="ECO:0000313" key="2">
    <source>
        <dbReference type="Proteomes" id="UP000719500"/>
    </source>
</evidence>
<gene>
    <name evidence="1" type="ORF">H9X91_01615</name>
</gene>
<reference evidence="1 2" key="1">
    <citation type="journal article" date="2021" name="Sci. Rep.">
        <title>The distribution of antibiotic resistance genes in chicken gut microbiota commensals.</title>
        <authorList>
            <person name="Juricova H."/>
            <person name="Matiasovicova J."/>
            <person name="Kubasova T."/>
            <person name="Cejkova D."/>
            <person name="Rychlik I."/>
        </authorList>
    </citation>
    <scope>NUCLEOTIDE SEQUENCE [LARGE SCALE GENOMIC DNA]</scope>
    <source>
        <strain evidence="1 2">An411</strain>
    </source>
</reference>
<proteinExistence type="predicted"/>
<accession>A0ABS2FRA2</accession>
<name>A0ABS2FRA2_9FIRM</name>